<name>A0A3P6JAD6_ENTVE</name>
<sequence length="102" mass="12216">MSSSLLIILVNCFFFFFNLHIYSAFFLLTNLICKSECLQQALKPITKIEKTYAYLFNNYDKVCDQLETAAYRSRKCNPNEQRQFYYSTTFYRLICTYFEEGI</sequence>
<dbReference type="AlphaFoldDB" id="A0A3P6JAD6"/>
<protein>
    <submittedName>
        <fullName evidence="2">Uncharacterized protein</fullName>
    </submittedName>
</protein>
<dbReference type="STRING" id="51028.A0A3P6JAD6"/>
<dbReference type="Proteomes" id="UP000274131">
    <property type="component" value="Unassembled WGS sequence"/>
</dbReference>
<evidence type="ECO:0000313" key="3">
    <source>
        <dbReference type="Proteomes" id="UP000274131"/>
    </source>
</evidence>
<gene>
    <name evidence="2" type="ORF">EVEC_LOCUS11172</name>
</gene>
<accession>A0A3P6JAD6</accession>
<evidence type="ECO:0000256" key="1">
    <source>
        <dbReference type="SAM" id="Phobius"/>
    </source>
</evidence>
<organism evidence="2 3">
    <name type="scientific">Enterobius vermicularis</name>
    <name type="common">Human pinworm</name>
    <dbReference type="NCBI Taxonomy" id="51028"/>
    <lineage>
        <taxon>Eukaryota</taxon>
        <taxon>Metazoa</taxon>
        <taxon>Ecdysozoa</taxon>
        <taxon>Nematoda</taxon>
        <taxon>Chromadorea</taxon>
        <taxon>Rhabditida</taxon>
        <taxon>Spirurina</taxon>
        <taxon>Oxyuridomorpha</taxon>
        <taxon>Oxyuroidea</taxon>
        <taxon>Oxyuridae</taxon>
        <taxon>Enterobius</taxon>
    </lineage>
</organism>
<reference evidence="2 3" key="1">
    <citation type="submission" date="2018-10" db="EMBL/GenBank/DDBJ databases">
        <authorList>
            <consortium name="Pathogen Informatics"/>
        </authorList>
    </citation>
    <scope>NUCLEOTIDE SEQUENCE [LARGE SCALE GENOMIC DNA]</scope>
</reference>
<keyword evidence="1" id="KW-0472">Membrane</keyword>
<proteinExistence type="predicted"/>
<evidence type="ECO:0000313" key="2">
    <source>
        <dbReference type="EMBL" id="VDD96421.1"/>
    </source>
</evidence>
<dbReference type="EMBL" id="UXUI01011666">
    <property type="protein sequence ID" value="VDD96421.1"/>
    <property type="molecule type" value="Genomic_DNA"/>
</dbReference>
<keyword evidence="1" id="KW-0812">Transmembrane</keyword>
<dbReference type="OrthoDB" id="5826574at2759"/>
<keyword evidence="1" id="KW-1133">Transmembrane helix</keyword>
<keyword evidence="3" id="KW-1185">Reference proteome</keyword>
<feature type="transmembrane region" description="Helical" evidence="1">
    <location>
        <begin position="6"/>
        <end position="33"/>
    </location>
</feature>